<dbReference type="AlphaFoldDB" id="A0A426TRD9"/>
<dbReference type="Pfam" id="PF13401">
    <property type="entry name" value="AAA_22"/>
    <property type="match status" value="1"/>
</dbReference>
<evidence type="ECO:0000259" key="3">
    <source>
        <dbReference type="Pfam" id="PF13401"/>
    </source>
</evidence>
<evidence type="ECO:0000256" key="1">
    <source>
        <dbReference type="SAM" id="MobiDB-lite"/>
    </source>
</evidence>
<feature type="domain" description="ORC1/DEAH AAA+ ATPase" evidence="3">
    <location>
        <begin position="489"/>
        <end position="634"/>
    </location>
</feature>
<dbReference type="Proteomes" id="UP000280307">
    <property type="component" value="Unassembled WGS sequence"/>
</dbReference>
<evidence type="ECO:0000313" key="4">
    <source>
        <dbReference type="EMBL" id="RRR66026.1"/>
    </source>
</evidence>
<protein>
    <submittedName>
        <fullName evidence="4">CHAT domain-containing protein</fullName>
    </submittedName>
</protein>
<accession>A0A426TRD9</accession>
<comment type="caution">
    <text evidence="4">The sequence shown here is derived from an EMBL/GenBank/DDBJ whole genome shotgun (WGS) entry which is preliminary data.</text>
</comment>
<dbReference type="EMBL" id="RSAS01000889">
    <property type="protein sequence ID" value="RRR66026.1"/>
    <property type="molecule type" value="Genomic_DNA"/>
</dbReference>
<proteinExistence type="predicted"/>
<dbReference type="InterPro" id="IPR049945">
    <property type="entry name" value="AAA_22"/>
</dbReference>
<reference evidence="4 5" key="1">
    <citation type="submission" date="2018-12" db="EMBL/GenBank/DDBJ databases">
        <title>Genome Sequence of Candidatus Viridilinea halotolerans isolated from saline sulfide-rich spring.</title>
        <authorList>
            <person name="Grouzdev D.S."/>
            <person name="Burganskaya E.I."/>
            <person name="Krutkina M.S."/>
            <person name="Sukhacheva M.V."/>
            <person name="Gorlenko V.M."/>
        </authorList>
    </citation>
    <scope>NUCLEOTIDE SEQUENCE [LARGE SCALE GENOMIC DNA]</scope>
    <source>
        <strain evidence="4">Chok-6</strain>
    </source>
</reference>
<evidence type="ECO:0000313" key="5">
    <source>
        <dbReference type="Proteomes" id="UP000280307"/>
    </source>
</evidence>
<sequence length="748" mass="83239">MLRPYVRQRGLLRRPSAHYIPATGSSRRSSASFQRVFAHFREPSKNKRTVSGILIYNKPCPSLLTRIKSQQTMLISTLEFDLRSQVDGTLLVDAYLHHGSGGVKTCLAEAVALTLDRQVLLGHTLDALAYGSELGRQFFAATRLREAWLRARSFAASGDLQVRLRLPATDPALHALYWERLRDPDDDQPLALCERVRWVRTLDSADLTPCDPPPRPTLRALLLVANPLDLGDYGLAEVDVEGEVARLQRALGAIEWVLLGDHAAALARATLPALLEQLREAVPLVFLVAHGTLTQSGEPYLCLEHANGRAHFVAVKELVDAVERLSVRPQLMVLASCYSATNDAMEKALRALAPELARRGGVPAVLGFQGGLAMGTMKRFFPPLVREIMRDGQIDRAVAAARASLGEAEPWWQAVLWLRGDGRLWQHAAQTPAAPAMPPRPPLLQRPPPPPMQGNPFTPGSVCPPERFIGREEVVIELAESLQNLHSSSLVGEARLGKTSLLTYLQAKLPQLLAPFGRYHAIYFDMGTLEDPAHFRRHLLRHLLPHMPDGVGDEDLLRDLQQRLWHEPSQLSANLTDQVIDWALAGQLRLVLLLDEFRDILKRSQQFDSLFASWMRSIYSMRRAAIIITTRQPLRQLPELKGFYMPNAISTIHTLERFAPEEAAMLVRQPHDRPFSAEEVELALAVGQHHPLRLQVASDQLYKMKGRPLTASPLHTLSGSLTPDAAAILARKVDEVWQTATYLSGNEA</sequence>
<dbReference type="InterPro" id="IPR024983">
    <property type="entry name" value="CHAT_dom"/>
</dbReference>
<dbReference type="InterPro" id="IPR027417">
    <property type="entry name" value="P-loop_NTPase"/>
</dbReference>
<evidence type="ECO:0000259" key="2">
    <source>
        <dbReference type="Pfam" id="PF12770"/>
    </source>
</evidence>
<feature type="region of interest" description="Disordered" evidence="1">
    <location>
        <begin position="432"/>
        <end position="455"/>
    </location>
</feature>
<name>A0A426TRD9_9CHLR</name>
<dbReference type="Gene3D" id="3.40.50.300">
    <property type="entry name" value="P-loop containing nucleotide triphosphate hydrolases"/>
    <property type="match status" value="1"/>
</dbReference>
<dbReference type="GO" id="GO:0016887">
    <property type="term" value="F:ATP hydrolysis activity"/>
    <property type="evidence" value="ECO:0007669"/>
    <property type="project" value="InterPro"/>
</dbReference>
<feature type="compositionally biased region" description="Pro residues" evidence="1">
    <location>
        <begin position="435"/>
        <end position="453"/>
    </location>
</feature>
<dbReference type="SUPFAM" id="SSF52540">
    <property type="entry name" value="P-loop containing nucleoside triphosphate hydrolases"/>
    <property type="match status" value="1"/>
</dbReference>
<feature type="domain" description="CHAT" evidence="2">
    <location>
        <begin position="149"/>
        <end position="407"/>
    </location>
</feature>
<gene>
    <name evidence="4" type="ORF">EI684_21405</name>
</gene>
<organism evidence="4 5">
    <name type="scientific">Candidatus Viridilinea halotolerans</name>
    <dbReference type="NCBI Taxonomy" id="2491704"/>
    <lineage>
        <taxon>Bacteria</taxon>
        <taxon>Bacillati</taxon>
        <taxon>Chloroflexota</taxon>
        <taxon>Chloroflexia</taxon>
        <taxon>Chloroflexales</taxon>
        <taxon>Chloroflexineae</taxon>
        <taxon>Oscillochloridaceae</taxon>
        <taxon>Candidatus Viridilinea</taxon>
    </lineage>
</organism>
<dbReference type="Pfam" id="PF12770">
    <property type="entry name" value="CHAT"/>
    <property type="match status" value="1"/>
</dbReference>